<evidence type="ECO:0000313" key="4">
    <source>
        <dbReference type="Proteomes" id="UP001586593"/>
    </source>
</evidence>
<feature type="compositionally biased region" description="Low complexity" evidence="2">
    <location>
        <begin position="1"/>
        <end position="18"/>
    </location>
</feature>
<feature type="compositionally biased region" description="Basic and acidic residues" evidence="2">
    <location>
        <begin position="483"/>
        <end position="496"/>
    </location>
</feature>
<evidence type="ECO:0000256" key="1">
    <source>
        <dbReference type="SAM" id="Coils"/>
    </source>
</evidence>
<dbReference type="InterPro" id="IPR039604">
    <property type="entry name" value="Bfr1"/>
</dbReference>
<feature type="region of interest" description="Disordered" evidence="2">
    <location>
        <begin position="1"/>
        <end position="26"/>
    </location>
</feature>
<comment type="caution">
    <text evidence="3">The sequence shown here is derived from an EMBL/GenBank/DDBJ whole genome shotgun (WGS) entry which is preliminary data.</text>
</comment>
<feature type="region of interest" description="Disordered" evidence="2">
    <location>
        <begin position="445"/>
        <end position="496"/>
    </location>
</feature>
<keyword evidence="1" id="KW-0175">Coiled coil</keyword>
<dbReference type="EMBL" id="JAZHXJ010000464">
    <property type="protein sequence ID" value="KAL1860402.1"/>
    <property type="molecule type" value="Genomic_DNA"/>
</dbReference>
<feature type="compositionally biased region" description="Basic residues" evidence="2">
    <location>
        <begin position="367"/>
        <end position="376"/>
    </location>
</feature>
<proteinExistence type="predicted"/>
<gene>
    <name evidence="3" type="ORF">VTK73DRAFT_7357</name>
</gene>
<organism evidence="3 4">
    <name type="scientific">Phialemonium thermophilum</name>
    <dbReference type="NCBI Taxonomy" id="223376"/>
    <lineage>
        <taxon>Eukaryota</taxon>
        <taxon>Fungi</taxon>
        <taxon>Dikarya</taxon>
        <taxon>Ascomycota</taxon>
        <taxon>Pezizomycotina</taxon>
        <taxon>Sordariomycetes</taxon>
        <taxon>Sordariomycetidae</taxon>
        <taxon>Cephalothecales</taxon>
        <taxon>Cephalothecaceae</taxon>
        <taxon>Phialemonium</taxon>
    </lineage>
</organism>
<name>A0ABR3WEX1_9PEZI</name>
<accession>A0ABR3WEX1</accession>
<evidence type="ECO:0000256" key="2">
    <source>
        <dbReference type="SAM" id="MobiDB-lite"/>
    </source>
</evidence>
<evidence type="ECO:0008006" key="5">
    <source>
        <dbReference type="Google" id="ProtNLM"/>
    </source>
</evidence>
<dbReference type="PANTHER" id="PTHR31027:SF2">
    <property type="entry name" value="LEBERCILIN DOMAIN-CONTAINING PROTEIN"/>
    <property type="match status" value="1"/>
</dbReference>
<evidence type="ECO:0000313" key="3">
    <source>
        <dbReference type="EMBL" id="KAL1860402.1"/>
    </source>
</evidence>
<feature type="coiled-coil region" evidence="1">
    <location>
        <begin position="168"/>
        <end position="291"/>
    </location>
</feature>
<dbReference type="Proteomes" id="UP001586593">
    <property type="component" value="Unassembled WGS sequence"/>
</dbReference>
<feature type="region of interest" description="Disordered" evidence="2">
    <location>
        <begin position="349"/>
        <end position="386"/>
    </location>
</feature>
<protein>
    <recommendedName>
        <fullName evidence="5">Nuclear segregation protein</fullName>
    </recommendedName>
</protein>
<feature type="compositionally biased region" description="Polar residues" evidence="2">
    <location>
        <begin position="54"/>
        <end position="66"/>
    </location>
</feature>
<sequence length="496" mass="56318">MAESASPAAAAPAPAAKPVKPDPDLFNEKLEKAKAEYNDAKARYDAIKAKLELSQPNKNKDSSNPVQKRRQELIAQANEIRQKQAGGKNARNAKQEQIKRLDEQLRSRIAEQKTARSRVPFKSVEEIDREIERLERQVNGGMMKLVDEKKALAEISNLRKTRKNFSQFDDAQKQIDELRAKIKAIKDSMEDPEAKALSEQYAKIQAELDAIKAEQDEVYKNLSSLRDEKSKLQAEQQEKYLAIRKLNDEYYSQKRAFDQWEREQRQRARERKQAERERIQKERNMERAQRMLAEASDPAYLEELRRANSLLHFFDPSHPTDSSSKTPLIASKGLTAQPQRKVDDSGIQGTRLLRKEEREEEYLPAVKKGKKGGKKSGHAESSPKFFNCPPSVIEDCAFVGVDPPMSAADVPAVIEKIKARIEHWKADQPEQTRKNIEKAKKEIERLEAQEAASGKDASPANGTNGKKSEDKEVSEVTSSLKEASLDEKKTEEETKA</sequence>
<dbReference type="PANTHER" id="PTHR31027">
    <property type="entry name" value="NUCLEAR SEGREGATION PROTEIN BFR1"/>
    <property type="match status" value="1"/>
</dbReference>
<feature type="region of interest" description="Disordered" evidence="2">
    <location>
        <begin position="50"/>
        <end position="97"/>
    </location>
</feature>
<reference evidence="3 4" key="1">
    <citation type="journal article" date="2024" name="Commun. Biol.">
        <title>Comparative genomic analysis of thermophilic fungi reveals convergent evolutionary adaptations and gene losses.</title>
        <authorList>
            <person name="Steindorff A.S."/>
            <person name="Aguilar-Pontes M.V."/>
            <person name="Robinson A.J."/>
            <person name="Andreopoulos B."/>
            <person name="LaButti K."/>
            <person name="Kuo A."/>
            <person name="Mondo S."/>
            <person name="Riley R."/>
            <person name="Otillar R."/>
            <person name="Haridas S."/>
            <person name="Lipzen A."/>
            <person name="Grimwood J."/>
            <person name="Schmutz J."/>
            <person name="Clum A."/>
            <person name="Reid I.D."/>
            <person name="Moisan M.C."/>
            <person name="Butler G."/>
            <person name="Nguyen T.T.M."/>
            <person name="Dewar K."/>
            <person name="Conant G."/>
            <person name="Drula E."/>
            <person name="Henrissat B."/>
            <person name="Hansel C."/>
            <person name="Singer S."/>
            <person name="Hutchinson M.I."/>
            <person name="de Vries R.P."/>
            <person name="Natvig D.O."/>
            <person name="Powell A.J."/>
            <person name="Tsang A."/>
            <person name="Grigoriev I.V."/>
        </authorList>
    </citation>
    <scope>NUCLEOTIDE SEQUENCE [LARGE SCALE GENOMIC DNA]</scope>
    <source>
        <strain evidence="3 4">ATCC 24622</strain>
    </source>
</reference>
<keyword evidence="4" id="KW-1185">Reference proteome</keyword>